<dbReference type="SMART" id="SM00822">
    <property type="entry name" value="PKS_KR"/>
    <property type="match status" value="1"/>
</dbReference>
<comment type="similarity">
    <text evidence="1">Belongs to the short-chain dehydrogenases/reductases (SDR) family.</text>
</comment>
<evidence type="ECO:0000259" key="2">
    <source>
        <dbReference type="SMART" id="SM00822"/>
    </source>
</evidence>
<dbReference type="Gene3D" id="3.40.50.720">
    <property type="entry name" value="NAD(P)-binding Rossmann-like Domain"/>
    <property type="match status" value="1"/>
</dbReference>
<comment type="caution">
    <text evidence="3">The sequence shown here is derived from an EMBL/GenBank/DDBJ whole genome shotgun (WGS) entry which is preliminary data.</text>
</comment>
<organism evidence="3 4">
    <name type="scientific">Micromonospora tarensis</name>
    <dbReference type="NCBI Taxonomy" id="2806100"/>
    <lineage>
        <taxon>Bacteria</taxon>
        <taxon>Bacillati</taxon>
        <taxon>Actinomycetota</taxon>
        <taxon>Actinomycetes</taxon>
        <taxon>Micromonosporales</taxon>
        <taxon>Micromonosporaceae</taxon>
        <taxon>Micromonospora</taxon>
    </lineage>
</organism>
<reference evidence="3 4" key="1">
    <citation type="submission" date="2021-01" db="EMBL/GenBank/DDBJ databases">
        <title>Draft genome sequence of Micromonospora sp. strain STR1s_6.</title>
        <authorList>
            <person name="Karlyshev A."/>
            <person name="Jawad R."/>
        </authorList>
    </citation>
    <scope>NUCLEOTIDE SEQUENCE [LARGE SCALE GENOMIC DNA]</scope>
    <source>
        <strain evidence="3 4">STR1S-6</strain>
    </source>
</reference>
<dbReference type="InterPro" id="IPR036291">
    <property type="entry name" value="NAD(P)-bd_dom_sf"/>
</dbReference>
<dbReference type="EC" id="1.1.1.47" evidence="3"/>
<dbReference type="InterPro" id="IPR020904">
    <property type="entry name" value="Sc_DH/Rdtase_CS"/>
</dbReference>
<feature type="domain" description="Ketoreductase" evidence="2">
    <location>
        <begin position="7"/>
        <end position="181"/>
    </location>
</feature>
<dbReference type="InterPro" id="IPR057326">
    <property type="entry name" value="KR_dom"/>
</dbReference>
<dbReference type="SUPFAM" id="SSF51735">
    <property type="entry name" value="NAD(P)-binding Rossmann-fold domains"/>
    <property type="match status" value="1"/>
</dbReference>
<gene>
    <name evidence="3" type="ORF">JM949_34360</name>
</gene>
<evidence type="ECO:0000313" key="4">
    <source>
        <dbReference type="Proteomes" id="UP000622245"/>
    </source>
</evidence>
<dbReference type="PRINTS" id="PR00080">
    <property type="entry name" value="SDRFAMILY"/>
</dbReference>
<proteinExistence type="inferred from homology"/>
<evidence type="ECO:0000256" key="1">
    <source>
        <dbReference type="ARBA" id="ARBA00006484"/>
    </source>
</evidence>
<keyword evidence="3" id="KW-0560">Oxidoreductase</keyword>
<dbReference type="EMBL" id="JAEVHL010000387">
    <property type="protein sequence ID" value="MBM0279904.1"/>
    <property type="molecule type" value="Genomic_DNA"/>
</dbReference>
<dbReference type="GO" id="GO:0047936">
    <property type="term" value="F:glucose 1-dehydrogenase [NAD(P)+] activity"/>
    <property type="evidence" value="ECO:0007669"/>
    <property type="project" value="UniProtKB-EC"/>
</dbReference>
<dbReference type="Proteomes" id="UP000622245">
    <property type="component" value="Unassembled WGS sequence"/>
</dbReference>
<sequence length="248" mass="25865">MTRFDNAVAVVTGGTSGMGLATARRLIAEGAHVTVTGRDQRRLDDAVASLGARASGVVADVADLAALDALVTTVEERHGQLDVLFANAGTGTFKPFTDITEDDFDRAVAVNLKGVFFTVQRLLPLFRPGGAVIINASWTVHRGNGVLTLYSATKAAAHNLARTLAAELGPRGVRVNSISPGYIDTPMYPESALDPAQAEAARSRVVAHRFGRPEEVAAAVAFLASAEASYINGQDLVIDGGLVATIPS</sequence>
<name>A0ABS1YR39_9ACTN</name>
<dbReference type="PANTHER" id="PTHR43943:SF2">
    <property type="entry name" value="DEHYDROGENASE_REDUCTASE 4"/>
    <property type="match status" value="1"/>
</dbReference>
<dbReference type="InterPro" id="IPR002347">
    <property type="entry name" value="SDR_fam"/>
</dbReference>
<dbReference type="NCBIfam" id="NF005559">
    <property type="entry name" value="PRK07231.1"/>
    <property type="match status" value="1"/>
</dbReference>
<dbReference type="Pfam" id="PF13561">
    <property type="entry name" value="adh_short_C2"/>
    <property type="match status" value="1"/>
</dbReference>
<dbReference type="PROSITE" id="PS00061">
    <property type="entry name" value="ADH_SHORT"/>
    <property type="match status" value="1"/>
</dbReference>
<dbReference type="PANTHER" id="PTHR43943">
    <property type="entry name" value="DEHYDROGENASE/REDUCTASE (SDR FAMILY) MEMBER 4"/>
    <property type="match status" value="1"/>
</dbReference>
<dbReference type="RefSeq" id="WP_203152188.1">
    <property type="nucleotide sequence ID" value="NZ_JAEVHL010000387.1"/>
</dbReference>
<accession>A0ABS1YR39</accession>
<dbReference type="CDD" id="cd05233">
    <property type="entry name" value="SDR_c"/>
    <property type="match status" value="1"/>
</dbReference>
<dbReference type="PRINTS" id="PR00081">
    <property type="entry name" value="GDHRDH"/>
</dbReference>
<protein>
    <submittedName>
        <fullName evidence="3">Glucose 1-dehydrogenase</fullName>
        <ecNumber evidence="3">1.1.1.47</ecNumber>
    </submittedName>
</protein>
<evidence type="ECO:0000313" key="3">
    <source>
        <dbReference type="EMBL" id="MBM0279904.1"/>
    </source>
</evidence>
<keyword evidence="4" id="KW-1185">Reference proteome</keyword>